<evidence type="ECO:0000256" key="1">
    <source>
        <dbReference type="SAM" id="SignalP"/>
    </source>
</evidence>
<gene>
    <name evidence="3" type="ORF">FCS05_19285</name>
    <name evidence="2" type="ORF">HNQ10_004189</name>
</gene>
<evidence type="ECO:0000313" key="4">
    <source>
        <dbReference type="Proteomes" id="UP000308000"/>
    </source>
</evidence>
<protein>
    <recommendedName>
        <fullName evidence="6">Lipoprotein</fullName>
    </recommendedName>
</protein>
<keyword evidence="5" id="KW-1185">Reference proteome</keyword>
<evidence type="ECO:0000313" key="2">
    <source>
        <dbReference type="EMBL" id="MBB5297317.1"/>
    </source>
</evidence>
<proteinExistence type="predicted"/>
<dbReference type="Proteomes" id="UP000308000">
    <property type="component" value="Unassembled WGS sequence"/>
</dbReference>
<accession>A0AAJ5JYL2</accession>
<reference evidence="3 4" key="1">
    <citation type="submission" date="2019-04" db="EMBL/GenBank/DDBJ databases">
        <title>Deinococcus metalilatus MA1002 mutant No.5.</title>
        <authorList>
            <person name="Park W."/>
            <person name="Park C."/>
        </authorList>
    </citation>
    <scope>NUCLEOTIDE SEQUENCE [LARGE SCALE GENOMIC DNA]</scope>
    <source>
        <strain evidence="3 4">MA1002-m5</strain>
    </source>
</reference>
<comment type="caution">
    <text evidence="3">The sequence shown here is derived from an EMBL/GenBank/DDBJ whole genome shotgun (WGS) entry which is preliminary data.</text>
</comment>
<evidence type="ECO:0000313" key="3">
    <source>
        <dbReference type="EMBL" id="TLK21162.1"/>
    </source>
</evidence>
<evidence type="ECO:0008006" key="6">
    <source>
        <dbReference type="Google" id="ProtNLM"/>
    </source>
</evidence>
<dbReference type="Proteomes" id="UP000536909">
    <property type="component" value="Unassembled WGS sequence"/>
</dbReference>
<dbReference type="EMBL" id="JACHFV010000022">
    <property type="protein sequence ID" value="MBB5297317.1"/>
    <property type="molecule type" value="Genomic_DNA"/>
</dbReference>
<name>A0AAJ5JYL2_9DEIO</name>
<feature type="chain" id="PRO_5042495787" description="Lipoprotein" evidence="1">
    <location>
        <begin position="22"/>
        <end position="152"/>
    </location>
</feature>
<dbReference type="EMBL" id="VBRC01000023">
    <property type="protein sequence ID" value="TLK21162.1"/>
    <property type="molecule type" value="Genomic_DNA"/>
</dbReference>
<feature type="signal peptide" evidence="1">
    <location>
        <begin position="1"/>
        <end position="21"/>
    </location>
</feature>
<dbReference type="AlphaFoldDB" id="A0AAJ5JYL2"/>
<dbReference type="PROSITE" id="PS51257">
    <property type="entry name" value="PROKAR_LIPOPROTEIN"/>
    <property type="match status" value="1"/>
</dbReference>
<keyword evidence="1" id="KW-0732">Signal</keyword>
<evidence type="ECO:0000313" key="5">
    <source>
        <dbReference type="Proteomes" id="UP000536909"/>
    </source>
</evidence>
<organism evidence="3 4">
    <name type="scientific">Deinococcus metallilatus</name>
    <dbReference type="NCBI Taxonomy" id="1211322"/>
    <lineage>
        <taxon>Bacteria</taxon>
        <taxon>Thermotogati</taxon>
        <taxon>Deinococcota</taxon>
        <taxon>Deinococci</taxon>
        <taxon>Deinococcales</taxon>
        <taxon>Deinococcaceae</taxon>
        <taxon>Deinococcus</taxon>
    </lineage>
</organism>
<dbReference type="RefSeq" id="WP_129120484.1">
    <property type="nucleotide sequence ID" value="NZ_BSUI01000033.1"/>
</dbReference>
<sequence>MKKVLSLLALPLALASCSVFGVSNGDVTGTISNAPTNQGTIRLAVLGVSFGGISNTSVNQIAVTPGSGGVYSISLPQNPSDGGYEVIAYADTNNDGQYESGEPRTQSNGKTLVYTSSNLVGTFTGLSKGWNLVQNGQVVKSGTPFNGYDLSF</sequence>
<reference evidence="2 5" key="2">
    <citation type="submission" date="2020-08" db="EMBL/GenBank/DDBJ databases">
        <title>Genomic Encyclopedia of Type Strains, Phase IV (KMG-IV): sequencing the most valuable type-strain genomes for metagenomic binning, comparative biology and taxonomic classification.</title>
        <authorList>
            <person name="Goeker M."/>
        </authorList>
    </citation>
    <scope>NUCLEOTIDE SEQUENCE [LARGE SCALE GENOMIC DNA]</scope>
    <source>
        <strain evidence="2 5">DSM 105434</strain>
    </source>
</reference>